<accession>A0A2K9VCZ0</accession>
<dbReference type="EMBL" id="MG765279">
    <property type="protein sequence ID" value="AUV60093.1"/>
    <property type="molecule type" value="Genomic_DNA"/>
</dbReference>
<dbReference type="Proteomes" id="UP000240377">
    <property type="component" value="Segment"/>
</dbReference>
<name>A0A2K9VCZ0_9CAUD</name>
<evidence type="ECO:0000313" key="2">
    <source>
        <dbReference type="Proteomes" id="UP000240377"/>
    </source>
</evidence>
<dbReference type="KEGG" id="vg:54988874"/>
<evidence type="ECO:0000313" key="1">
    <source>
        <dbReference type="EMBL" id="AUV60093.1"/>
    </source>
</evidence>
<dbReference type="RefSeq" id="YP_009798412.1">
    <property type="nucleotide sequence ID" value="NC_047926.1"/>
</dbReference>
<protein>
    <submittedName>
        <fullName evidence="1">Uncharacterized protein</fullName>
    </submittedName>
</protein>
<sequence length="163" mass="18459">MTVATKIKFNNELEGIYEYADRVLDGWLQFGYGRMEEKLASKLNKFFDGVGEGHFEDVMGCDFDEGYVRPTDITEDQLAYLAQRVIIEVNDTSEVFTTLTDIVPARDIKVYETLAGTYVSIDAVNKPMNYYRGIYGSIQEFLDDYHGMTETNLLGGDKVGQSL</sequence>
<dbReference type="GeneID" id="54988874"/>
<keyword evidence="2" id="KW-1185">Reference proteome</keyword>
<proteinExistence type="predicted"/>
<reference evidence="1" key="1">
    <citation type="submission" date="2018-01" db="EMBL/GenBank/DDBJ databases">
        <title>Lactobacillus phages that infect wine-derived L. plantarum strains.</title>
        <authorList>
            <person name="Kyrkou I."/>
            <person name="Hestbjerg Hansen L."/>
        </authorList>
    </citation>
    <scope>NUCLEOTIDE SEQUENCE [LARGE SCALE GENOMIC DNA]</scope>
</reference>
<organism evidence="1 2">
    <name type="scientific">Lactobacillus phage Semele</name>
    <dbReference type="NCBI Taxonomy" id="2079433"/>
    <lineage>
        <taxon>Viruses</taxon>
        <taxon>Duplodnaviria</taxon>
        <taxon>Heunggongvirae</taxon>
        <taxon>Uroviricota</taxon>
        <taxon>Caudoviricetes</taxon>
        <taxon>Herelleviridae</taxon>
        <taxon>Harbinvirus</taxon>
        <taxon>Harbinvirus semele</taxon>
    </lineage>
</organism>